<feature type="signal peptide" evidence="12">
    <location>
        <begin position="1"/>
        <end position="21"/>
    </location>
</feature>
<evidence type="ECO:0000256" key="10">
    <source>
        <dbReference type="ARBA" id="ARBA00023319"/>
    </source>
</evidence>
<dbReference type="GO" id="GO:0005886">
    <property type="term" value="C:plasma membrane"/>
    <property type="evidence" value="ECO:0007669"/>
    <property type="project" value="UniProtKB-SubCell"/>
</dbReference>
<dbReference type="GO" id="GO:0032396">
    <property type="term" value="F:inhibitory MHC class I receptor activity"/>
    <property type="evidence" value="ECO:0007669"/>
    <property type="project" value="TreeGrafter"/>
</dbReference>
<dbReference type="Gene3D" id="2.60.40.10">
    <property type="entry name" value="Immunoglobulins"/>
    <property type="match status" value="3"/>
</dbReference>
<evidence type="ECO:0000256" key="1">
    <source>
        <dbReference type="ARBA" id="ARBA00004162"/>
    </source>
</evidence>
<feature type="domain" description="Ig-like" evidence="13">
    <location>
        <begin position="298"/>
        <end position="381"/>
    </location>
</feature>
<feature type="region of interest" description="Disordered" evidence="11">
    <location>
        <begin position="237"/>
        <end position="284"/>
    </location>
</feature>
<feature type="chain" id="PRO_5034066827" description="Ig-like domain-containing protein" evidence="12">
    <location>
        <begin position="22"/>
        <end position="456"/>
    </location>
</feature>
<evidence type="ECO:0000256" key="5">
    <source>
        <dbReference type="ARBA" id="ARBA00022737"/>
    </source>
</evidence>
<keyword evidence="8" id="KW-1015">Disulfide bond</keyword>
<feature type="region of interest" description="Disordered" evidence="11">
    <location>
        <begin position="420"/>
        <end position="456"/>
    </location>
</feature>
<dbReference type="Pfam" id="PF00047">
    <property type="entry name" value="ig"/>
    <property type="match status" value="1"/>
</dbReference>
<dbReference type="PANTHER" id="PTHR11738:SF179">
    <property type="entry name" value="LEUKOCYTE IMMUNOGLOBULIN-LIKE RECEPTOR SUBFAMILY A MEMBER 5"/>
    <property type="match status" value="1"/>
</dbReference>
<evidence type="ECO:0000256" key="7">
    <source>
        <dbReference type="ARBA" id="ARBA00023136"/>
    </source>
</evidence>
<evidence type="ECO:0000256" key="12">
    <source>
        <dbReference type="SAM" id="SignalP"/>
    </source>
</evidence>
<dbReference type="Ensembl" id="ENSEAST00005034256.1">
    <property type="protein sequence ID" value="ENSEASP00005031516.1"/>
    <property type="gene ID" value="ENSEASG00005021452.1"/>
</dbReference>
<keyword evidence="4 12" id="KW-0732">Signal</keyword>
<accession>A0A8C4MV43</accession>
<keyword evidence="7" id="KW-0472">Membrane</keyword>
<evidence type="ECO:0000313" key="14">
    <source>
        <dbReference type="Ensembl" id="ENSEASP00005031516.1"/>
    </source>
</evidence>
<dbReference type="FunFam" id="2.60.40.10:FF:000049">
    <property type="entry name" value="Leukocyte immunoglobulin-like receptor subfamily B member 1"/>
    <property type="match status" value="3"/>
</dbReference>
<evidence type="ECO:0000259" key="13">
    <source>
        <dbReference type="PROSITE" id="PS50835"/>
    </source>
</evidence>
<keyword evidence="6" id="KW-1133">Transmembrane helix</keyword>
<evidence type="ECO:0000256" key="2">
    <source>
        <dbReference type="ARBA" id="ARBA00022475"/>
    </source>
</evidence>
<evidence type="ECO:0000256" key="4">
    <source>
        <dbReference type="ARBA" id="ARBA00022729"/>
    </source>
</evidence>
<proteinExistence type="predicted"/>
<evidence type="ECO:0000256" key="8">
    <source>
        <dbReference type="ARBA" id="ARBA00023157"/>
    </source>
</evidence>
<evidence type="ECO:0000256" key="11">
    <source>
        <dbReference type="SAM" id="MobiDB-lite"/>
    </source>
</evidence>
<evidence type="ECO:0000256" key="9">
    <source>
        <dbReference type="ARBA" id="ARBA00023180"/>
    </source>
</evidence>
<keyword evidence="9" id="KW-0325">Glycoprotein</keyword>
<dbReference type="PANTHER" id="PTHR11738">
    <property type="entry name" value="MHC CLASS I NK CELL RECEPTOR"/>
    <property type="match status" value="1"/>
</dbReference>
<name>A0A8C4MV43_EQUAS</name>
<dbReference type="GO" id="GO:0002764">
    <property type="term" value="P:immune response-regulating signaling pathway"/>
    <property type="evidence" value="ECO:0007669"/>
    <property type="project" value="TreeGrafter"/>
</dbReference>
<feature type="compositionally biased region" description="Basic and acidic residues" evidence="11">
    <location>
        <begin position="444"/>
        <end position="456"/>
    </location>
</feature>
<comment type="subcellular location">
    <subcellularLocation>
        <location evidence="1">Cell membrane</location>
        <topology evidence="1">Single-pass membrane protein</topology>
    </subcellularLocation>
</comment>
<dbReference type="PROSITE" id="PS50835">
    <property type="entry name" value="IG_LIKE"/>
    <property type="match status" value="1"/>
</dbReference>
<evidence type="ECO:0000256" key="3">
    <source>
        <dbReference type="ARBA" id="ARBA00022692"/>
    </source>
</evidence>
<reference evidence="14" key="1">
    <citation type="submission" date="2023-03" db="UniProtKB">
        <authorList>
            <consortium name="Ensembl"/>
        </authorList>
    </citation>
    <scope>IDENTIFICATION</scope>
</reference>
<organism evidence="14">
    <name type="scientific">Equus asinus asinus</name>
    <dbReference type="NCBI Taxonomy" id="83772"/>
    <lineage>
        <taxon>Eukaryota</taxon>
        <taxon>Metazoa</taxon>
        <taxon>Chordata</taxon>
        <taxon>Craniata</taxon>
        <taxon>Vertebrata</taxon>
        <taxon>Euteleostomi</taxon>
        <taxon>Mammalia</taxon>
        <taxon>Eutheria</taxon>
        <taxon>Laurasiatheria</taxon>
        <taxon>Perissodactyla</taxon>
        <taxon>Equidae</taxon>
        <taxon>Equus</taxon>
    </lineage>
</organism>
<dbReference type="GO" id="GO:0019221">
    <property type="term" value="P:cytokine-mediated signaling pathway"/>
    <property type="evidence" value="ECO:0007669"/>
    <property type="project" value="TreeGrafter"/>
</dbReference>
<protein>
    <recommendedName>
        <fullName evidence="13">Ig-like domain-containing protein</fullName>
    </recommendedName>
</protein>
<keyword evidence="10" id="KW-0393">Immunoglobulin domain</keyword>
<dbReference type="AlphaFoldDB" id="A0A8C4MV43"/>
<evidence type="ECO:0000256" key="6">
    <source>
        <dbReference type="ARBA" id="ARBA00022989"/>
    </source>
</evidence>
<dbReference type="InterPro" id="IPR036179">
    <property type="entry name" value="Ig-like_dom_sf"/>
</dbReference>
<dbReference type="InterPro" id="IPR013783">
    <property type="entry name" value="Ig-like_fold"/>
</dbReference>
<keyword evidence="3" id="KW-0812">Transmembrane</keyword>
<dbReference type="InterPro" id="IPR050412">
    <property type="entry name" value="Ig-like_Receptors_ImmuneReg"/>
</dbReference>
<keyword evidence="2" id="KW-1003">Cell membrane</keyword>
<dbReference type="SUPFAM" id="SSF48726">
    <property type="entry name" value="Immunoglobulin"/>
    <property type="match status" value="3"/>
</dbReference>
<sequence length="456" mass="50648">MSPKLTFLLCLASDFPPGTLPKPTIWAEPGSVISWGKPVAICGQGTLEAKEYLVYGEGSSVPWDRQQPLKPKAKVRFSIPHMEERHAGRHRCYYLSPTGWSLQAPFNTLPPPLLGIYRKPSLSALPSPVVTSGGFVTLQCISWQGFDRFILTKEGEHRPSWTLDSQRRHNGQFQALFPVGPVTPSYRWTFRCCGCYRYIHQQCSEPSDPVELLVPGEHVLPLSHPYFKVTDKGLYSQESPRREGGVRVAGVSPGAETQNVRDSETWVSSERGLGTLSSEEDTAPHPPFLSLGVLPDTPSLSVQPGPTVAVGENMTLLCQTRSQRDILFLSKEGTMVSPLRLRSKYQAQQYQAQFSMSPVTSAHGGTYRCYSSFSTSPYELSHPSDALELVVSGEREVWGGLGMRGPRGRVIQSGICPSKYRRKTGPSHACPFPRHHHQSPPGGWRERLGDHREDEE</sequence>
<keyword evidence="5" id="KW-0677">Repeat</keyword>
<dbReference type="InterPro" id="IPR007110">
    <property type="entry name" value="Ig-like_dom"/>
</dbReference>
<dbReference type="InterPro" id="IPR013151">
    <property type="entry name" value="Immunoglobulin_dom"/>
</dbReference>